<gene>
    <name evidence="1" type="ORF">AVEN_78733_1</name>
</gene>
<name>A0A4Y1ZZJ4_ARAVE</name>
<dbReference type="Proteomes" id="UP000499080">
    <property type="component" value="Unassembled WGS sequence"/>
</dbReference>
<evidence type="ECO:0000313" key="2">
    <source>
        <dbReference type="Proteomes" id="UP000499080"/>
    </source>
</evidence>
<sequence length="97" mass="10736">MEIPAVESATTAAIMVDDLSVSLKKETNPGCVPFFKVTNISRPQHTITFFFPANSQRLYVSMFGETRGSGHTKLTRRRITRVVVGGYTSRQKTCGIP</sequence>
<evidence type="ECO:0000313" key="1">
    <source>
        <dbReference type="EMBL" id="GBL72615.1"/>
    </source>
</evidence>
<reference evidence="1 2" key="1">
    <citation type="journal article" date="2019" name="Sci. Rep.">
        <title>Orb-weaving spider Araneus ventricosus genome elucidates the spidroin gene catalogue.</title>
        <authorList>
            <person name="Kono N."/>
            <person name="Nakamura H."/>
            <person name="Ohtoshi R."/>
            <person name="Moran D.A.P."/>
            <person name="Shinohara A."/>
            <person name="Yoshida Y."/>
            <person name="Fujiwara M."/>
            <person name="Mori M."/>
            <person name="Tomita M."/>
            <person name="Arakawa K."/>
        </authorList>
    </citation>
    <scope>NUCLEOTIDE SEQUENCE [LARGE SCALE GENOMIC DNA]</scope>
</reference>
<dbReference type="EMBL" id="BGPR01079002">
    <property type="protein sequence ID" value="GBL72615.1"/>
    <property type="molecule type" value="Genomic_DNA"/>
</dbReference>
<comment type="caution">
    <text evidence="1">The sequence shown here is derived from an EMBL/GenBank/DDBJ whole genome shotgun (WGS) entry which is preliminary data.</text>
</comment>
<organism evidence="1 2">
    <name type="scientific">Araneus ventricosus</name>
    <name type="common">Orbweaver spider</name>
    <name type="synonym">Epeira ventricosa</name>
    <dbReference type="NCBI Taxonomy" id="182803"/>
    <lineage>
        <taxon>Eukaryota</taxon>
        <taxon>Metazoa</taxon>
        <taxon>Ecdysozoa</taxon>
        <taxon>Arthropoda</taxon>
        <taxon>Chelicerata</taxon>
        <taxon>Arachnida</taxon>
        <taxon>Araneae</taxon>
        <taxon>Araneomorphae</taxon>
        <taxon>Entelegynae</taxon>
        <taxon>Araneoidea</taxon>
        <taxon>Araneidae</taxon>
        <taxon>Araneus</taxon>
    </lineage>
</organism>
<dbReference type="AlphaFoldDB" id="A0A4Y1ZZJ4"/>
<proteinExistence type="predicted"/>
<protein>
    <submittedName>
        <fullName evidence="1">Uncharacterized protein</fullName>
    </submittedName>
</protein>
<accession>A0A4Y1ZZJ4</accession>
<keyword evidence="2" id="KW-1185">Reference proteome</keyword>